<gene>
    <name evidence="8" type="ORF">CHU95_07745</name>
</gene>
<protein>
    <recommendedName>
        <fullName evidence="7">Polysaccharide chain length determinant N-terminal domain-containing protein</fullName>
    </recommendedName>
</protein>
<dbReference type="Proteomes" id="UP000216998">
    <property type="component" value="Unassembled WGS sequence"/>
</dbReference>
<dbReference type="PANTHER" id="PTHR32309">
    <property type="entry name" value="TYROSINE-PROTEIN KINASE"/>
    <property type="match status" value="1"/>
</dbReference>
<evidence type="ECO:0000313" key="8">
    <source>
        <dbReference type="EMBL" id="OYQ35604.1"/>
    </source>
</evidence>
<dbReference type="InterPro" id="IPR050445">
    <property type="entry name" value="Bact_polysacc_biosynth/exp"/>
</dbReference>
<sequence>MPRCICWIRMSGTRAGGRRWPHTAARASVSSAGSAVRRKRPRFMPCWHDGQAASLIVGSRRTVNRRHSRTGGKQVTMQAQTSPQATDAEVIYIGDIVIFFLRRWTVFLAAILLAVGAALLYLFLTTPLYKASATVGPPTSSNNSSKAGGLAALPFGLGSALGDGGGSTLHKQFLQTLKSYDVAAKLAADKEMVQRLLEPKEGEAVTPSKISERLDSLMVVNKLRNAPLEDTTFTEITLLHADPAFAQKVLNQVFDLSDTIIRRQVRESKTAQREVLLRSLEQTSNSYQRDALVKNLLEVEHELMTSQTDEPFSYRIIESMHAGDRPASPRRLLTLAGSMVVGGILGFLVVCVMLFNTYRRNRGRIV</sequence>
<evidence type="ECO:0000256" key="2">
    <source>
        <dbReference type="ARBA" id="ARBA00022475"/>
    </source>
</evidence>
<name>A0A255Z3U6_9PROT</name>
<organism evidence="8 9">
    <name type="scientific">Niveispirillum lacus</name>
    <dbReference type="NCBI Taxonomy" id="1981099"/>
    <lineage>
        <taxon>Bacteria</taxon>
        <taxon>Pseudomonadati</taxon>
        <taxon>Pseudomonadota</taxon>
        <taxon>Alphaproteobacteria</taxon>
        <taxon>Rhodospirillales</taxon>
        <taxon>Azospirillaceae</taxon>
        <taxon>Niveispirillum</taxon>
    </lineage>
</organism>
<evidence type="ECO:0000256" key="5">
    <source>
        <dbReference type="ARBA" id="ARBA00023136"/>
    </source>
</evidence>
<dbReference type="GO" id="GO:0005886">
    <property type="term" value="C:plasma membrane"/>
    <property type="evidence" value="ECO:0007669"/>
    <property type="project" value="UniProtKB-SubCell"/>
</dbReference>
<evidence type="ECO:0000256" key="4">
    <source>
        <dbReference type="ARBA" id="ARBA00022989"/>
    </source>
</evidence>
<keyword evidence="2" id="KW-1003">Cell membrane</keyword>
<keyword evidence="4 6" id="KW-1133">Transmembrane helix</keyword>
<feature type="transmembrane region" description="Helical" evidence="6">
    <location>
        <begin position="332"/>
        <end position="355"/>
    </location>
</feature>
<evidence type="ECO:0000256" key="6">
    <source>
        <dbReference type="SAM" id="Phobius"/>
    </source>
</evidence>
<evidence type="ECO:0000256" key="1">
    <source>
        <dbReference type="ARBA" id="ARBA00004651"/>
    </source>
</evidence>
<dbReference type="GO" id="GO:0004713">
    <property type="term" value="F:protein tyrosine kinase activity"/>
    <property type="evidence" value="ECO:0007669"/>
    <property type="project" value="TreeGrafter"/>
</dbReference>
<feature type="transmembrane region" description="Helical" evidence="6">
    <location>
        <begin position="104"/>
        <end position="124"/>
    </location>
</feature>
<dbReference type="Pfam" id="PF02706">
    <property type="entry name" value="Wzz"/>
    <property type="match status" value="1"/>
</dbReference>
<evidence type="ECO:0000259" key="7">
    <source>
        <dbReference type="Pfam" id="PF02706"/>
    </source>
</evidence>
<keyword evidence="3 6" id="KW-0812">Transmembrane</keyword>
<dbReference type="PANTHER" id="PTHR32309:SF13">
    <property type="entry name" value="FERRIC ENTEROBACTIN TRANSPORT PROTEIN FEPE"/>
    <property type="match status" value="1"/>
</dbReference>
<dbReference type="Gene3D" id="3.30.1890.10">
    <property type="entry name" value="FepE-like"/>
    <property type="match status" value="1"/>
</dbReference>
<evidence type="ECO:0000313" key="9">
    <source>
        <dbReference type="Proteomes" id="UP000216998"/>
    </source>
</evidence>
<comment type="subcellular location">
    <subcellularLocation>
        <location evidence="1">Cell membrane</location>
        <topology evidence="1">Multi-pass membrane protein</topology>
    </subcellularLocation>
</comment>
<dbReference type="InterPro" id="IPR003856">
    <property type="entry name" value="LPS_length_determ_N"/>
</dbReference>
<comment type="caution">
    <text evidence="8">The sequence shown here is derived from an EMBL/GenBank/DDBJ whole genome shotgun (WGS) entry which is preliminary data.</text>
</comment>
<keyword evidence="5 6" id="KW-0472">Membrane</keyword>
<accession>A0A255Z3U6</accession>
<dbReference type="AlphaFoldDB" id="A0A255Z3U6"/>
<evidence type="ECO:0000256" key="3">
    <source>
        <dbReference type="ARBA" id="ARBA00022692"/>
    </source>
</evidence>
<reference evidence="8 9" key="1">
    <citation type="submission" date="2017-07" db="EMBL/GenBank/DDBJ databases">
        <title>Niveispirillum cyanobacteriorum sp. nov., isolated from cyanobacterial aggregates in a eutrophic lake.</title>
        <authorList>
            <person name="Cai H."/>
        </authorList>
    </citation>
    <scope>NUCLEOTIDE SEQUENCE [LARGE SCALE GENOMIC DNA]</scope>
    <source>
        <strain evidence="9">TH1-14</strain>
    </source>
</reference>
<proteinExistence type="predicted"/>
<dbReference type="EMBL" id="NOXU01000025">
    <property type="protein sequence ID" value="OYQ35604.1"/>
    <property type="molecule type" value="Genomic_DNA"/>
</dbReference>
<feature type="domain" description="Polysaccharide chain length determinant N-terminal" evidence="7">
    <location>
        <begin position="96"/>
        <end position="188"/>
    </location>
</feature>
<keyword evidence="9" id="KW-1185">Reference proteome</keyword>